<feature type="compositionally biased region" description="Basic and acidic residues" evidence="3">
    <location>
        <begin position="1"/>
        <end position="11"/>
    </location>
</feature>
<evidence type="ECO:0000256" key="1">
    <source>
        <dbReference type="ARBA" id="ARBA00005988"/>
    </source>
</evidence>
<comment type="caution">
    <text evidence="2">Lacks conserved residue(s) required for the propagation of feature annotation.</text>
</comment>
<dbReference type="InterPro" id="IPR050753">
    <property type="entry name" value="Peptidase_M14_domain"/>
</dbReference>
<feature type="region of interest" description="Disordered" evidence="3">
    <location>
        <begin position="1"/>
        <end position="36"/>
    </location>
</feature>
<organism evidence="5 6">
    <name type="scientific">Ancylostoma caninum</name>
    <name type="common">Dog hookworm</name>
    <dbReference type="NCBI Taxonomy" id="29170"/>
    <lineage>
        <taxon>Eukaryota</taxon>
        <taxon>Metazoa</taxon>
        <taxon>Ecdysozoa</taxon>
        <taxon>Nematoda</taxon>
        <taxon>Chromadorea</taxon>
        <taxon>Rhabditida</taxon>
        <taxon>Rhabditina</taxon>
        <taxon>Rhabditomorpha</taxon>
        <taxon>Strongyloidea</taxon>
        <taxon>Ancylostomatidae</taxon>
        <taxon>Ancylostomatinae</taxon>
        <taxon>Ancylostoma</taxon>
    </lineage>
</organism>
<dbReference type="SUPFAM" id="SSF53187">
    <property type="entry name" value="Zn-dependent exopeptidases"/>
    <property type="match status" value="1"/>
</dbReference>
<dbReference type="Pfam" id="PF00246">
    <property type="entry name" value="Peptidase_M14"/>
    <property type="match status" value="1"/>
</dbReference>
<dbReference type="PROSITE" id="PS52035">
    <property type="entry name" value="PEPTIDASE_M14"/>
    <property type="match status" value="1"/>
</dbReference>
<dbReference type="STRING" id="29170.A0A368G6E7"/>
<evidence type="ECO:0000313" key="6">
    <source>
        <dbReference type="Proteomes" id="UP000252519"/>
    </source>
</evidence>
<feature type="domain" description="Peptidase M14" evidence="4">
    <location>
        <begin position="1"/>
        <end position="90"/>
    </location>
</feature>
<feature type="region of interest" description="Disordered" evidence="3">
    <location>
        <begin position="69"/>
        <end position="90"/>
    </location>
</feature>
<evidence type="ECO:0000256" key="2">
    <source>
        <dbReference type="PROSITE-ProRule" id="PRU01379"/>
    </source>
</evidence>
<dbReference type="Gene3D" id="3.40.630.10">
    <property type="entry name" value="Zn peptidases"/>
    <property type="match status" value="1"/>
</dbReference>
<evidence type="ECO:0000313" key="5">
    <source>
        <dbReference type="EMBL" id="RCN39922.1"/>
    </source>
</evidence>
<dbReference type="PANTHER" id="PTHR11532">
    <property type="entry name" value="PROTEASE M14 CARBOXYPEPTIDASE"/>
    <property type="match status" value="1"/>
</dbReference>
<dbReference type="AlphaFoldDB" id="A0A368G6E7"/>
<evidence type="ECO:0000256" key="3">
    <source>
        <dbReference type="SAM" id="MobiDB-lite"/>
    </source>
</evidence>
<dbReference type="GO" id="GO:0016485">
    <property type="term" value="P:protein processing"/>
    <property type="evidence" value="ECO:0007669"/>
    <property type="project" value="TreeGrafter"/>
</dbReference>
<dbReference type="GO" id="GO:0008270">
    <property type="term" value="F:zinc ion binding"/>
    <property type="evidence" value="ECO:0007669"/>
    <property type="project" value="InterPro"/>
</dbReference>
<dbReference type="InterPro" id="IPR000834">
    <property type="entry name" value="Peptidase_M14"/>
</dbReference>
<accession>A0A368G6E7</accession>
<name>A0A368G6E7_ANCCA</name>
<proteinExistence type="inferred from homology"/>
<evidence type="ECO:0000259" key="4">
    <source>
        <dbReference type="PROSITE" id="PS52035"/>
    </source>
</evidence>
<dbReference type="GO" id="GO:0005615">
    <property type="term" value="C:extracellular space"/>
    <property type="evidence" value="ECO:0007669"/>
    <property type="project" value="TreeGrafter"/>
</dbReference>
<feature type="compositionally biased region" description="Polar residues" evidence="3">
    <location>
        <begin position="69"/>
        <end position="82"/>
    </location>
</feature>
<protein>
    <recommendedName>
        <fullName evidence="4">Peptidase M14 domain-containing protein</fullName>
    </recommendedName>
</protein>
<keyword evidence="6" id="KW-1185">Reference proteome</keyword>
<dbReference type="OrthoDB" id="5808124at2759"/>
<comment type="caution">
    <text evidence="5">The sequence shown here is derived from an EMBL/GenBank/DDBJ whole genome shotgun (WGS) entry which is preliminary data.</text>
</comment>
<reference evidence="5 6" key="1">
    <citation type="submission" date="2014-10" db="EMBL/GenBank/DDBJ databases">
        <title>Draft genome of the hookworm Ancylostoma caninum.</title>
        <authorList>
            <person name="Mitreva M."/>
        </authorList>
    </citation>
    <scope>NUCLEOTIDE SEQUENCE [LARGE SCALE GENOMIC DNA]</scope>
    <source>
        <strain evidence="5 6">Baltimore</strain>
    </source>
</reference>
<sequence>MDEEKRWRVDCTESSQLDEGTMASRGGVDRRGNNARQPETVAVGQWTLSLPFVLSANLHEGDLVANYPFDSTQQEGASQYSASPDDGTFR</sequence>
<gene>
    <name evidence="5" type="ORF">ANCCAN_14142</name>
</gene>
<comment type="similarity">
    <text evidence="1 2">Belongs to the peptidase M14 family.</text>
</comment>
<dbReference type="GO" id="GO:0006518">
    <property type="term" value="P:peptide metabolic process"/>
    <property type="evidence" value="ECO:0007669"/>
    <property type="project" value="TreeGrafter"/>
</dbReference>
<dbReference type="EMBL" id="JOJR01000313">
    <property type="protein sequence ID" value="RCN39922.1"/>
    <property type="molecule type" value="Genomic_DNA"/>
</dbReference>
<dbReference type="GO" id="GO:0004181">
    <property type="term" value="F:metallocarboxypeptidase activity"/>
    <property type="evidence" value="ECO:0007669"/>
    <property type="project" value="InterPro"/>
</dbReference>
<dbReference type="Proteomes" id="UP000252519">
    <property type="component" value="Unassembled WGS sequence"/>
</dbReference>
<dbReference type="PANTHER" id="PTHR11532:SF93">
    <property type="entry name" value="CARBOXYPEPTIDASE E"/>
    <property type="match status" value="1"/>
</dbReference>